<evidence type="ECO:0000256" key="4">
    <source>
        <dbReference type="SAM" id="MobiDB-lite"/>
    </source>
</evidence>
<feature type="compositionally biased region" description="Basic and acidic residues" evidence="4">
    <location>
        <begin position="166"/>
        <end position="179"/>
    </location>
</feature>
<evidence type="ECO:0000313" key="7">
    <source>
        <dbReference type="Proteomes" id="UP001161247"/>
    </source>
</evidence>
<dbReference type="InterPro" id="IPR035979">
    <property type="entry name" value="RBD_domain_sf"/>
</dbReference>
<feature type="region of interest" description="Disordered" evidence="4">
    <location>
        <begin position="343"/>
        <end position="401"/>
    </location>
</feature>
<keyword evidence="2" id="KW-0694">RNA-binding</keyword>
<dbReference type="InterPro" id="IPR000504">
    <property type="entry name" value="RRM_dom"/>
</dbReference>
<dbReference type="EMBL" id="OX459123">
    <property type="protein sequence ID" value="CAI9108698.1"/>
    <property type="molecule type" value="Genomic_DNA"/>
</dbReference>
<dbReference type="InterPro" id="IPR012921">
    <property type="entry name" value="SPOC_C"/>
</dbReference>
<protein>
    <submittedName>
        <fullName evidence="6">OLC1v1008369C1</fullName>
    </submittedName>
</protein>
<name>A0AAV1DLE7_OLDCO</name>
<organism evidence="6 7">
    <name type="scientific">Oldenlandia corymbosa var. corymbosa</name>
    <dbReference type="NCBI Taxonomy" id="529605"/>
    <lineage>
        <taxon>Eukaryota</taxon>
        <taxon>Viridiplantae</taxon>
        <taxon>Streptophyta</taxon>
        <taxon>Embryophyta</taxon>
        <taxon>Tracheophyta</taxon>
        <taxon>Spermatophyta</taxon>
        <taxon>Magnoliopsida</taxon>
        <taxon>eudicotyledons</taxon>
        <taxon>Gunneridae</taxon>
        <taxon>Pentapetalae</taxon>
        <taxon>asterids</taxon>
        <taxon>lamiids</taxon>
        <taxon>Gentianales</taxon>
        <taxon>Rubiaceae</taxon>
        <taxon>Rubioideae</taxon>
        <taxon>Spermacoceae</taxon>
        <taxon>Hedyotis-Oldenlandia complex</taxon>
        <taxon>Oldenlandia</taxon>
    </lineage>
</organism>
<dbReference type="Pfam" id="PF00076">
    <property type="entry name" value="RRM_1"/>
    <property type="match status" value="3"/>
</dbReference>
<feature type="domain" description="RRM" evidence="5">
    <location>
        <begin position="15"/>
        <end position="82"/>
    </location>
</feature>
<proteinExistence type="predicted"/>
<dbReference type="Gene3D" id="3.30.70.330">
    <property type="match status" value="3"/>
</dbReference>
<reference evidence="6" key="1">
    <citation type="submission" date="2023-03" db="EMBL/GenBank/DDBJ databases">
        <authorList>
            <person name="Julca I."/>
        </authorList>
    </citation>
    <scope>NUCLEOTIDE SEQUENCE</scope>
</reference>
<gene>
    <name evidence="6" type="ORF">OLC1_LOCUS16734</name>
</gene>
<feature type="compositionally biased region" description="Low complexity" evidence="4">
    <location>
        <begin position="374"/>
        <end position="396"/>
    </location>
</feature>
<feature type="domain" description="RRM" evidence="5">
    <location>
        <begin position="230"/>
        <end position="298"/>
    </location>
</feature>
<dbReference type="CDD" id="cd21546">
    <property type="entry name" value="SPOC_FPA-like"/>
    <property type="match status" value="1"/>
</dbReference>
<dbReference type="PANTHER" id="PTHR23189">
    <property type="entry name" value="RNA RECOGNITION MOTIF-CONTAINING"/>
    <property type="match status" value="1"/>
</dbReference>
<sequence>MPPFAAESEAPPSNNLWIGNLTPEVTESDLMALFDKHGPIDSITNYSARSYAFVYFKKIDDAKAAKEQLQGTNLHGNSIKIEFAKPAKPCKSLWVAGLSQSISKEELEEEFMKFGKIQEFKFLRDRNTAYVDYFRLEDAAQALKNMNGKRLGGEQIRVDFLRSQPSRREPLPDFRDAREGQFPSRSIGPPDARWMTHGSMNPYSEPIHAGSKRHLPSSGGRRGDGQPSKVLWISYPPSVQIDEDMLHRAMILHGEIERIKTFEDRNYAFVQFRSVDEARLAKEKLQGKLFGNPRISIEYSNSELAPNSDYFGSVPVTDGPRPDVYMNDLPFRHGQMEVIGHNSQNLLPRGVPGADGLLRPLGSQDGHLGGPNWRRSSPGPGLLSSPSGGRNPSNRSASGVWDIFDASQLQRESKRTRVDDQGVGFDESYRLRAGSADARSGYEGRNRVSPINAPAKRLSDPGYVWRGVLARGGSPVCRARCVPVGKGIEFEIPNIVNCTARTGLDMLTKHFAEAVDFSIAYFSPDSEDDFASYTQFLKYLEDRNRAGVAKFDDGTTLFLVPPSEFLTKVLRVDGPPRLYGVVLEFPPAAPDTTSQSVSLQQHYLDQQNHTGSSLAAYNGMPPEGMSVPMQFTRTGHEDTKPPLKVLGPSTTSSTSINNAAVSQAGVAITPELIATLSSLFPANIMSGSGNSSVQTTSILGPTLISNPTPDKGIAPVWPLERNVPEQTVLPMPQFSSQGNFLPQVQAYTPVSNPANFSAQGGGYNQIQDAGFNVQQQGVVHSRPVGPSHVQVSAPIHVGPQHSLGMHQESVRGHGMAQDTSSLRFYGSSIPQQPANLVTLGNEVNSTIAQQPHAPLLHASGVNVNNQLQERPAEDKTETEDEKNRRYQSTLLFAVNLLSKVKQPSGAQTSQGSANH</sequence>
<evidence type="ECO:0000313" key="6">
    <source>
        <dbReference type="EMBL" id="CAI9108698.1"/>
    </source>
</evidence>
<dbReference type="Proteomes" id="UP001161247">
    <property type="component" value="Chromosome 6"/>
</dbReference>
<dbReference type="SUPFAM" id="SSF54928">
    <property type="entry name" value="RNA-binding domain, RBD"/>
    <property type="match status" value="3"/>
</dbReference>
<dbReference type="CDD" id="cd00590">
    <property type="entry name" value="RRM_SF"/>
    <property type="match status" value="3"/>
</dbReference>
<evidence type="ECO:0000259" key="5">
    <source>
        <dbReference type="SMART" id="SM00360"/>
    </source>
</evidence>
<keyword evidence="7" id="KW-1185">Reference proteome</keyword>
<dbReference type="Pfam" id="PF07744">
    <property type="entry name" value="SPOC"/>
    <property type="match status" value="1"/>
</dbReference>
<evidence type="ECO:0000256" key="3">
    <source>
        <dbReference type="ARBA" id="ARBA00023242"/>
    </source>
</evidence>
<dbReference type="SMART" id="SM00360">
    <property type="entry name" value="RRM"/>
    <property type="match status" value="3"/>
</dbReference>
<dbReference type="GO" id="GO:0005634">
    <property type="term" value="C:nucleus"/>
    <property type="evidence" value="ECO:0007669"/>
    <property type="project" value="UniProtKB-SubCell"/>
</dbReference>
<accession>A0AAV1DLE7</accession>
<dbReference type="GO" id="GO:0003723">
    <property type="term" value="F:RNA binding"/>
    <property type="evidence" value="ECO:0007669"/>
    <property type="project" value="UniProtKB-KW"/>
</dbReference>
<dbReference type="FunFam" id="3.30.70.330:FF:000415">
    <property type="entry name" value="Flowering time control protein FPA"/>
    <property type="match status" value="1"/>
</dbReference>
<evidence type="ECO:0000256" key="2">
    <source>
        <dbReference type="ARBA" id="ARBA00022884"/>
    </source>
</evidence>
<feature type="domain" description="RRM" evidence="5">
    <location>
        <begin position="92"/>
        <end position="159"/>
    </location>
</feature>
<dbReference type="InterPro" id="IPR012677">
    <property type="entry name" value="Nucleotide-bd_a/b_plait_sf"/>
</dbReference>
<evidence type="ECO:0000256" key="1">
    <source>
        <dbReference type="ARBA" id="ARBA00004123"/>
    </source>
</evidence>
<dbReference type="AlphaFoldDB" id="A0AAV1DLE7"/>
<comment type="subcellular location">
    <subcellularLocation>
        <location evidence="1">Nucleus</location>
    </subcellularLocation>
</comment>
<feature type="region of interest" description="Disordered" evidence="4">
    <location>
        <begin position="166"/>
        <end position="227"/>
    </location>
</feature>
<keyword evidence="3" id="KW-0539">Nucleus</keyword>